<evidence type="ECO:0000313" key="1">
    <source>
        <dbReference type="EMBL" id="MCI21118.1"/>
    </source>
</evidence>
<dbReference type="Gene3D" id="1.10.20.10">
    <property type="entry name" value="Histone, subunit A"/>
    <property type="match status" value="1"/>
</dbReference>
<protein>
    <submittedName>
        <fullName evidence="1">Testis-specific Y-encoded protein</fullName>
    </submittedName>
</protein>
<dbReference type="EMBL" id="LXQA010123368">
    <property type="protein sequence ID" value="MCI21118.1"/>
    <property type="molecule type" value="Genomic_DNA"/>
</dbReference>
<dbReference type="AlphaFoldDB" id="A0A392QAF5"/>
<dbReference type="Proteomes" id="UP000265520">
    <property type="component" value="Unassembled WGS sequence"/>
</dbReference>
<organism evidence="1 2">
    <name type="scientific">Trifolium medium</name>
    <dbReference type="NCBI Taxonomy" id="97028"/>
    <lineage>
        <taxon>Eukaryota</taxon>
        <taxon>Viridiplantae</taxon>
        <taxon>Streptophyta</taxon>
        <taxon>Embryophyta</taxon>
        <taxon>Tracheophyta</taxon>
        <taxon>Spermatophyta</taxon>
        <taxon>Magnoliopsida</taxon>
        <taxon>eudicotyledons</taxon>
        <taxon>Gunneridae</taxon>
        <taxon>Pentapetalae</taxon>
        <taxon>rosids</taxon>
        <taxon>fabids</taxon>
        <taxon>Fabales</taxon>
        <taxon>Fabaceae</taxon>
        <taxon>Papilionoideae</taxon>
        <taxon>50 kb inversion clade</taxon>
        <taxon>NPAAA clade</taxon>
        <taxon>Hologalegina</taxon>
        <taxon>IRL clade</taxon>
        <taxon>Trifolieae</taxon>
        <taxon>Trifolium</taxon>
    </lineage>
</organism>
<sequence>MAVGSWKNCQPTEKKVLGRRVINVVRKKTPSKYFEWGKQVYLLKEKVQPDVEISIMGVKRIARCVVYMRNELARIASEIAAANSETSLNSTTQIQVAEIEAAVNQLFPKQLAQGALQHALEAMNYYQSQKDDNQPDNLLGQLDKI</sequence>
<name>A0A392QAF5_9FABA</name>
<accession>A0A392QAF5</accession>
<feature type="non-terminal residue" evidence="1">
    <location>
        <position position="145"/>
    </location>
</feature>
<dbReference type="GO" id="GO:0046982">
    <property type="term" value="F:protein heterodimerization activity"/>
    <property type="evidence" value="ECO:0007669"/>
    <property type="project" value="InterPro"/>
</dbReference>
<evidence type="ECO:0000313" key="2">
    <source>
        <dbReference type="Proteomes" id="UP000265520"/>
    </source>
</evidence>
<reference evidence="1 2" key="1">
    <citation type="journal article" date="2018" name="Front. Plant Sci.">
        <title>Red Clover (Trifolium pratense) and Zigzag Clover (T. medium) - A Picture of Genomic Similarities and Differences.</title>
        <authorList>
            <person name="Dluhosova J."/>
            <person name="Istvanek J."/>
            <person name="Nedelnik J."/>
            <person name="Repkova J."/>
        </authorList>
    </citation>
    <scope>NUCLEOTIDE SEQUENCE [LARGE SCALE GENOMIC DNA]</scope>
    <source>
        <strain evidence="2">cv. 10/8</strain>
        <tissue evidence="1">Leaf</tissue>
    </source>
</reference>
<dbReference type="InterPro" id="IPR009072">
    <property type="entry name" value="Histone-fold"/>
</dbReference>
<comment type="caution">
    <text evidence="1">The sequence shown here is derived from an EMBL/GenBank/DDBJ whole genome shotgun (WGS) entry which is preliminary data.</text>
</comment>
<dbReference type="SUPFAM" id="SSF47113">
    <property type="entry name" value="Histone-fold"/>
    <property type="match status" value="1"/>
</dbReference>
<keyword evidence="2" id="KW-1185">Reference proteome</keyword>
<proteinExistence type="predicted"/>